<sequence>MTKVPDFNLGKENWEWPFRCLCV</sequence>
<dbReference type="EMBL" id="GGEC01062298">
    <property type="protein sequence ID" value="MBX42782.1"/>
    <property type="molecule type" value="Transcribed_RNA"/>
</dbReference>
<organism evidence="1">
    <name type="scientific">Rhizophora mucronata</name>
    <name type="common">Asiatic mangrove</name>
    <dbReference type="NCBI Taxonomy" id="61149"/>
    <lineage>
        <taxon>Eukaryota</taxon>
        <taxon>Viridiplantae</taxon>
        <taxon>Streptophyta</taxon>
        <taxon>Embryophyta</taxon>
        <taxon>Tracheophyta</taxon>
        <taxon>Spermatophyta</taxon>
        <taxon>Magnoliopsida</taxon>
        <taxon>eudicotyledons</taxon>
        <taxon>Gunneridae</taxon>
        <taxon>Pentapetalae</taxon>
        <taxon>rosids</taxon>
        <taxon>fabids</taxon>
        <taxon>Malpighiales</taxon>
        <taxon>Rhizophoraceae</taxon>
        <taxon>Rhizophora</taxon>
    </lineage>
</organism>
<accession>A0A2P2NJW7</accession>
<evidence type="ECO:0000313" key="1">
    <source>
        <dbReference type="EMBL" id="MBX42782.1"/>
    </source>
</evidence>
<proteinExistence type="predicted"/>
<reference evidence="1" key="1">
    <citation type="submission" date="2018-02" db="EMBL/GenBank/DDBJ databases">
        <title>Rhizophora mucronata_Transcriptome.</title>
        <authorList>
            <person name="Meera S.P."/>
            <person name="Sreeshan A."/>
            <person name="Augustine A."/>
        </authorList>
    </citation>
    <scope>NUCLEOTIDE SEQUENCE</scope>
    <source>
        <tissue evidence="1">Leaf</tissue>
    </source>
</reference>
<protein>
    <submittedName>
        <fullName evidence="1">Uncharacterized protein</fullName>
    </submittedName>
</protein>
<dbReference type="AlphaFoldDB" id="A0A2P2NJW7"/>
<name>A0A2P2NJW7_RHIMU</name>